<dbReference type="SUPFAM" id="SSF52540">
    <property type="entry name" value="P-loop containing nucleoside triphosphate hydrolases"/>
    <property type="match status" value="1"/>
</dbReference>
<name>A0A2G9QM97_AQUCT</name>
<evidence type="ECO:0000313" key="10">
    <source>
        <dbReference type="Proteomes" id="UP000228934"/>
    </source>
</evidence>
<dbReference type="Pfam" id="PF00225">
    <property type="entry name" value="Kinesin"/>
    <property type="match status" value="1"/>
</dbReference>
<evidence type="ECO:0000256" key="3">
    <source>
        <dbReference type="ARBA" id="ARBA00023054"/>
    </source>
</evidence>
<proteinExistence type="inferred from homology"/>
<dbReference type="InterPro" id="IPR008984">
    <property type="entry name" value="SMAD_FHA_dom_sf"/>
</dbReference>
<dbReference type="PRINTS" id="PR00380">
    <property type="entry name" value="KINESINHEAVY"/>
</dbReference>
<feature type="binding site" evidence="5">
    <location>
        <begin position="119"/>
        <end position="126"/>
    </location>
    <ligand>
        <name>ATP</name>
        <dbReference type="ChEBI" id="CHEBI:30616"/>
    </ligand>
</feature>
<dbReference type="InterPro" id="IPR001752">
    <property type="entry name" value="Kinesin_motor_dom"/>
</dbReference>
<dbReference type="Gene3D" id="2.60.200.20">
    <property type="match status" value="1"/>
</dbReference>
<feature type="domain" description="Kinesin motor" evidence="8">
    <location>
        <begin position="27"/>
        <end position="366"/>
    </location>
</feature>
<keyword evidence="3 6" id="KW-0175">Coiled coil</keyword>
<feature type="region of interest" description="Disordered" evidence="7">
    <location>
        <begin position="610"/>
        <end position="646"/>
    </location>
</feature>
<dbReference type="GO" id="GO:0008017">
    <property type="term" value="F:microtubule binding"/>
    <property type="evidence" value="ECO:0007669"/>
    <property type="project" value="InterPro"/>
</dbReference>
<dbReference type="GO" id="GO:0005524">
    <property type="term" value="F:ATP binding"/>
    <property type="evidence" value="ECO:0007669"/>
    <property type="project" value="UniProtKB-UniRule"/>
</dbReference>
<evidence type="ECO:0000256" key="5">
    <source>
        <dbReference type="PROSITE-ProRule" id="PRU00283"/>
    </source>
</evidence>
<keyword evidence="2 5" id="KW-0067">ATP-binding</keyword>
<comment type="similarity">
    <text evidence="5">Belongs to the TRAFAC class myosin-kinesin ATPase superfamily. Kinesin family.</text>
</comment>
<dbReference type="Pfam" id="PF00498">
    <property type="entry name" value="FHA"/>
    <property type="match status" value="1"/>
</dbReference>
<dbReference type="AlphaFoldDB" id="A0A2G9QM97"/>
<dbReference type="InterPro" id="IPR027417">
    <property type="entry name" value="P-loop_NTPase"/>
</dbReference>
<gene>
    <name evidence="9" type="ORF">AB205_0026920</name>
</gene>
<evidence type="ECO:0000313" key="9">
    <source>
        <dbReference type="EMBL" id="PIO16231.1"/>
    </source>
</evidence>
<dbReference type="Gene3D" id="6.10.250.2520">
    <property type="match status" value="1"/>
</dbReference>
<dbReference type="SMART" id="SM00129">
    <property type="entry name" value="KISc"/>
    <property type="match status" value="1"/>
</dbReference>
<keyword evidence="1 5" id="KW-0547">Nucleotide-binding</keyword>
<feature type="coiled-coil region" evidence="6">
    <location>
        <begin position="367"/>
        <end position="425"/>
    </location>
</feature>
<dbReference type="InterPro" id="IPR036961">
    <property type="entry name" value="Kinesin_motor_dom_sf"/>
</dbReference>
<reference evidence="10" key="1">
    <citation type="journal article" date="2017" name="Nat. Commun.">
        <title>The North American bullfrog draft genome provides insight into hormonal regulation of long noncoding RNA.</title>
        <authorList>
            <person name="Hammond S.A."/>
            <person name="Warren R.L."/>
            <person name="Vandervalk B.P."/>
            <person name="Kucuk E."/>
            <person name="Khan H."/>
            <person name="Gibb E.A."/>
            <person name="Pandoh P."/>
            <person name="Kirk H."/>
            <person name="Zhao Y."/>
            <person name="Jones M."/>
            <person name="Mungall A.J."/>
            <person name="Coope R."/>
            <person name="Pleasance S."/>
            <person name="Moore R.A."/>
            <person name="Holt R.A."/>
            <person name="Round J.M."/>
            <person name="Ohora S."/>
            <person name="Walle B.V."/>
            <person name="Veldhoen N."/>
            <person name="Helbing C.C."/>
            <person name="Birol I."/>
        </authorList>
    </citation>
    <scope>NUCLEOTIDE SEQUENCE [LARGE SCALE GENOMIC DNA]</scope>
</reference>
<evidence type="ECO:0000259" key="8">
    <source>
        <dbReference type="PROSITE" id="PS50067"/>
    </source>
</evidence>
<dbReference type="EMBL" id="KV966057">
    <property type="protein sequence ID" value="PIO16231.1"/>
    <property type="molecule type" value="Genomic_DNA"/>
</dbReference>
<evidence type="ECO:0000256" key="7">
    <source>
        <dbReference type="SAM" id="MobiDB-lite"/>
    </source>
</evidence>
<sequence>MNIHCCNTDSPPGQSGYLKTGKMNNSKVKVAVRVRPLNQREEGLNSECVVRVSGNQITLLPPISCKEKARKEPHTFTYDNCFWTEDRHDTGQEDVFEHLGDEVLENIWLGYNVCIFAYGQTGSGKTFSMMGTEDQPGIVPRICSALFNKESNDLETIRIEASYFEIYNEEVRDLLRSEEKQGKLRVREDRLLGLYVEELSCHAVRSYEEIKLLLDQGNKQRAIAETKMNEQSSRSHSILTLTVTQIFNDPKSGASRELVSKASLVDLAGSERSDKSGAQGSQLKECRNINKSLLTLSLVINSLSEISKNKRKSQYVNYRDSVLTWLLKNNLGGNSKTIMLATVSPAADNYQETLSTLRYAESAKRIVNQAMVNKDVKSKAIKKLQEEIKSLREQLTTTEQVKAEVKKLKSQLEEKEHLLSDLKTSWEEKLKRTEVATRKWQKNIENMGIILKEQNVTFSNECYLIQRDTLIIHNINDITKIGSGPSQDIQISGPEAECEHCVIRKTEVGEVFLIAVNNSKIYVNGCLSKTKTQLWHEDKIHIGKNVFDLQQPSKPKPEHMKTNVSSEAEVQTYDELNTENGRSFILSEREGWNSNMIEKEKSETKSAFYKATESSAPTIPASDDDPNSTEKKQTSDMFTPISKKSNSQPIEMKVNTTKSEYLEIGDGTKVQDYMVPCSPQYGEASSQTAEILRNSNCLQNTIDLEEHSTLPRYFIIYFMTHVIVHCR</sequence>
<keyword evidence="4 5" id="KW-0505">Motor protein</keyword>
<evidence type="ECO:0000256" key="4">
    <source>
        <dbReference type="ARBA" id="ARBA00023175"/>
    </source>
</evidence>
<dbReference type="Proteomes" id="UP000228934">
    <property type="component" value="Unassembled WGS sequence"/>
</dbReference>
<accession>A0A2G9QM97</accession>
<dbReference type="PANTHER" id="PTHR47117">
    <property type="entry name" value="STAR-RELATED LIPID TRANSFER PROTEIN 9"/>
    <property type="match status" value="1"/>
</dbReference>
<keyword evidence="10" id="KW-1185">Reference proteome</keyword>
<dbReference type="GO" id="GO:0003777">
    <property type="term" value="F:microtubule motor activity"/>
    <property type="evidence" value="ECO:0007669"/>
    <property type="project" value="InterPro"/>
</dbReference>
<evidence type="ECO:0000256" key="2">
    <source>
        <dbReference type="ARBA" id="ARBA00022840"/>
    </source>
</evidence>
<dbReference type="GO" id="GO:0007018">
    <property type="term" value="P:microtubule-based movement"/>
    <property type="evidence" value="ECO:0007669"/>
    <property type="project" value="InterPro"/>
</dbReference>
<organism evidence="9 10">
    <name type="scientific">Aquarana catesbeiana</name>
    <name type="common">American bullfrog</name>
    <name type="synonym">Rana catesbeiana</name>
    <dbReference type="NCBI Taxonomy" id="8400"/>
    <lineage>
        <taxon>Eukaryota</taxon>
        <taxon>Metazoa</taxon>
        <taxon>Chordata</taxon>
        <taxon>Craniata</taxon>
        <taxon>Vertebrata</taxon>
        <taxon>Euteleostomi</taxon>
        <taxon>Amphibia</taxon>
        <taxon>Batrachia</taxon>
        <taxon>Anura</taxon>
        <taxon>Neobatrachia</taxon>
        <taxon>Ranoidea</taxon>
        <taxon>Ranidae</taxon>
        <taxon>Aquarana</taxon>
    </lineage>
</organism>
<protein>
    <recommendedName>
        <fullName evidence="8">Kinesin motor domain-containing protein</fullName>
    </recommendedName>
</protein>
<dbReference type="OrthoDB" id="3176171at2759"/>
<dbReference type="Gene3D" id="3.40.850.10">
    <property type="entry name" value="Kinesin motor domain"/>
    <property type="match status" value="1"/>
</dbReference>
<dbReference type="SUPFAM" id="SSF49879">
    <property type="entry name" value="SMAD/FHA domain"/>
    <property type="match status" value="1"/>
</dbReference>
<evidence type="ECO:0000256" key="1">
    <source>
        <dbReference type="ARBA" id="ARBA00022741"/>
    </source>
</evidence>
<dbReference type="PROSITE" id="PS50067">
    <property type="entry name" value="KINESIN_MOTOR_2"/>
    <property type="match status" value="1"/>
</dbReference>
<dbReference type="InterPro" id="IPR000253">
    <property type="entry name" value="FHA_dom"/>
</dbReference>
<evidence type="ECO:0000256" key="6">
    <source>
        <dbReference type="SAM" id="Coils"/>
    </source>
</evidence>